<protein>
    <submittedName>
        <fullName evidence="5">FG-GAP repeat protein</fullName>
    </submittedName>
</protein>
<proteinExistence type="predicted"/>
<dbReference type="PANTHER" id="PTHR23221:SF7">
    <property type="entry name" value="PHOSPHATIDYLINOSITOL-GLYCAN-SPECIFIC PHOSPHOLIPASE D"/>
    <property type="match status" value="1"/>
</dbReference>
<keyword evidence="1" id="KW-0732">Signal</keyword>
<evidence type="ECO:0000256" key="1">
    <source>
        <dbReference type="ARBA" id="ARBA00022729"/>
    </source>
</evidence>
<dbReference type="InterPro" id="IPR013519">
    <property type="entry name" value="Int_alpha_beta-p"/>
</dbReference>
<dbReference type="SUPFAM" id="SSF69318">
    <property type="entry name" value="Integrin alpha N-terminal domain"/>
    <property type="match status" value="1"/>
</dbReference>
<keyword evidence="4" id="KW-0325">Glycoprotein</keyword>
<dbReference type="Proteomes" id="UP001595533">
    <property type="component" value="Unassembled WGS sequence"/>
</dbReference>
<dbReference type="InterPro" id="IPR013517">
    <property type="entry name" value="FG-GAP"/>
</dbReference>
<dbReference type="SMART" id="SM00191">
    <property type="entry name" value="Int_alpha"/>
    <property type="match status" value="5"/>
</dbReference>
<dbReference type="EMBL" id="JBHRTS010000001">
    <property type="protein sequence ID" value="MFC3192648.1"/>
    <property type="molecule type" value="Genomic_DNA"/>
</dbReference>
<dbReference type="InterPro" id="IPR028994">
    <property type="entry name" value="Integrin_alpha_N"/>
</dbReference>
<evidence type="ECO:0000256" key="2">
    <source>
        <dbReference type="ARBA" id="ARBA00022737"/>
    </source>
</evidence>
<evidence type="ECO:0000256" key="3">
    <source>
        <dbReference type="ARBA" id="ARBA00022801"/>
    </source>
</evidence>
<keyword evidence="2" id="KW-0677">Repeat</keyword>
<dbReference type="Gene3D" id="2.130.10.130">
    <property type="entry name" value="Integrin alpha, N-terminal"/>
    <property type="match status" value="2"/>
</dbReference>
<dbReference type="PRINTS" id="PR01185">
    <property type="entry name" value="INTEGRINA"/>
</dbReference>
<dbReference type="Pfam" id="PF01839">
    <property type="entry name" value="FG-GAP"/>
    <property type="match status" value="4"/>
</dbReference>
<name>A0ABV7J3G5_9GAMM</name>
<keyword evidence="6" id="KW-1185">Reference proteome</keyword>
<comment type="caution">
    <text evidence="5">The sequence shown here is derived from an EMBL/GenBank/DDBJ whole genome shotgun (WGS) entry which is preliminary data.</text>
</comment>
<evidence type="ECO:0000313" key="6">
    <source>
        <dbReference type="Proteomes" id="UP001595533"/>
    </source>
</evidence>
<dbReference type="InterPro" id="IPR000413">
    <property type="entry name" value="Integrin_alpha"/>
</dbReference>
<dbReference type="RefSeq" id="WP_077412815.1">
    <property type="nucleotide sequence ID" value="NZ_MVBD01000014.1"/>
</dbReference>
<gene>
    <name evidence="5" type="ORF">ACFODZ_00210</name>
</gene>
<sequence length="553" mass="58043">MGKKWCLIGLMWINLSYGVSLVGNIQFTHDAAFIDGDSQVQSRFGHTLLIRPGQYTTTNGQTTTEHVDGYLYIGIPNYSSDGLLENGAVSQIRLSPGKGPYADSSNVLYTQNSPNVADSEEDDDGFGYALAAGRFGGSETAENFKWDLIIAAPREQLSGDDNAGVVHNLYPELSDPEPFVLIHQDIDGISESVEAFDLFGFALVTGDFNGDNADDLAIGVPGESIGGDVAAGAVNIVMGDSQFNMNLARIELSANNQQLFSQDTPSIPSGANPGEQFGYSLATGDFNGDGIDDLAIGAPSDQVGGERAGSLHVLRGVETGVPNVNQNGLTNVASQIFNQDSGSIAGGSEEGDRFAYSLAACDFDNDGNDDLAIGVPGERLNDQDMAGAVNILYGTASDQAGNGGGLSDARNIMIHQDTAGIAGLVEQGDEFGKALACGDLNADDFADLVIGIPNEDIGDLENSGLVGIVYGSDSGLDLSTYDDFDMSFLDEPGVVSAHTRFGAALTIGDADLDGKNDLLISSVVLNAAGPPDSVMVLFQDPDLIRRQNFEPRY</sequence>
<keyword evidence="3" id="KW-0378">Hydrolase</keyword>
<accession>A0ABV7J3G5</accession>
<organism evidence="5 6">
    <name type="scientific">Marinicella sediminis</name>
    <dbReference type="NCBI Taxonomy" id="1792834"/>
    <lineage>
        <taxon>Bacteria</taxon>
        <taxon>Pseudomonadati</taxon>
        <taxon>Pseudomonadota</taxon>
        <taxon>Gammaproteobacteria</taxon>
        <taxon>Lysobacterales</taxon>
        <taxon>Marinicellaceae</taxon>
        <taxon>Marinicella</taxon>
    </lineage>
</organism>
<dbReference type="PROSITE" id="PS51470">
    <property type="entry name" value="FG_GAP"/>
    <property type="match status" value="3"/>
</dbReference>
<evidence type="ECO:0000313" key="5">
    <source>
        <dbReference type="EMBL" id="MFC3192648.1"/>
    </source>
</evidence>
<reference evidence="6" key="1">
    <citation type="journal article" date="2019" name="Int. J. Syst. Evol. Microbiol.">
        <title>The Global Catalogue of Microorganisms (GCM) 10K type strain sequencing project: providing services to taxonomists for standard genome sequencing and annotation.</title>
        <authorList>
            <consortium name="The Broad Institute Genomics Platform"/>
            <consortium name="The Broad Institute Genome Sequencing Center for Infectious Disease"/>
            <person name="Wu L."/>
            <person name="Ma J."/>
        </authorList>
    </citation>
    <scope>NUCLEOTIDE SEQUENCE [LARGE SCALE GENOMIC DNA]</scope>
    <source>
        <strain evidence="6">KCTC 42953</strain>
    </source>
</reference>
<dbReference type="PANTHER" id="PTHR23221">
    <property type="entry name" value="GLYCOSYLPHOSPHATIDYLINOSITOL PHOSPHOLIPASE D"/>
    <property type="match status" value="1"/>
</dbReference>
<evidence type="ECO:0000256" key="4">
    <source>
        <dbReference type="ARBA" id="ARBA00023180"/>
    </source>
</evidence>